<sequence length="259" mass="28656">MANGKSDIPFPPMEELLRATRRKDAEPGSVAGVDRSFSASVGASGNSDALEPFVTKGSNPDDKVASSQQPQTFPVYRSPAQPSAQHCRRHGLSRQGVFRWSRKTGQFTPALPRVRRSRHALLRTPHAASLMGEYLARCPQESRLNIRSAQTVSPGSLHRGGKKAQIKRAHRAVAREAKAIAMTKLAASGQTQVWEEDEHDWSRGPSFPQGLQGRSRRHRRSGTQSDGQDSCGRHLCRRRRNTGRTRMSITLPGQRKRPG</sequence>
<dbReference type="EMBL" id="QVQW01000064">
    <property type="protein sequence ID" value="RKU41958.1"/>
    <property type="molecule type" value="Genomic_DNA"/>
</dbReference>
<evidence type="ECO:0000313" key="3">
    <source>
        <dbReference type="Proteomes" id="UP000275385"/>
    </source>
</evidence>
<protein>
    <submittedName>
        <fullName evidence="2">Uncharacterized protein</fullName>
    </submittedName>
</protein>
<dbReference type="AlphaFoldDB" id="A0A420Y252"/>
<reference evidence="2 3" key="1">
    <citation type="submission" date="2018-08" db="EMBL/GenBank/DDBJ databases">
        <title>Draft genome of the lignicolous fungus Coniochaeta pulveracea.</title>
        <authorList>
            <person name="Borstlap C.J."/>
            <person name="De Witt R.N."/>
            <person name="Botha A."/>
            <person name="Volschenk H."/>
        </authorList>
    </citation>
    <scope>NUCLEOTIDE SEQUENCE [LARGE SCALE GENOMIC DNA]</scope>
    <source>
        <strain evidence="2 3">CAB683</strain>
    </source>
</reference>
<dbReference type="Proteomes" id="UP000275385">
    <property type="component" value="Unassembled WGS sequence"/>
</dbReference>
<keyword evidence="3" id="KW-1185">Reference proteome</keyword>
<dbReference type="OrthoDB" id="4779246at2759"/>
<proteinExistence type="predicted"/>
<feature type="region of interest" description="Disordered" evidence="1">
    <location>
        <begin position="196"/>
        <end position="259"/>
    </location>
</feature>
<gene>
    <name evidence="2" type="ORF">DL546_005148</name>
</gene>
<feature type="region of interest" description="Disordered" evidence="1">
    <location>
        <begin position="1"/>
        <end position="85"/>
    </location>
</feature>
<organism evidence="2 3">
    <name type="scientific">Coniochaeta pulveracea</name>
    <dbReference type="NCBI Taxonomy" id="177199"/>
    <lineage>
        <taxon>Eukaryota</taxon>
        <taxon>Fungi</taxon>
        <taxon>Dikarya</taxon>
        <taxon>Ascomycota</taxon>
        <taxon>Pezizomycotina</taxon>
        <taxon>Sordariomycetes</taxon>
        <taxon>Sordariomycetidae</taxon>
        <taxon>Coniochaetales</taxon>
        <taxon>Coniochaetaceae</taxon>
        <taxon>Coniochaeta</taxon>
    </lineage>
</organism>
<accession>A0A420Y252</accession>
<feature type="compositionally biased region" description="Polar residues" evidence="1">
    <location>
        <begin position="37"/>
        <end position="47"/>
    </location>
</feature>
<name>A0A420Y252_9PEZI</name>
<evidence type="ECO:0000256" key="1">
    <source>
        <dbReference type="SAM" id="MobiDB-lite"/>
    </source>
</evidence>
<feature type="compositionally biased region" description="Basic residues" evidence="1">
    <location>
        <begin position="234"/>
        <end position="243"/>
    </location>
</feature>
<evidence type="ECO:0000313" key="2">
    <source>
        <dbReference type="EMBL" id="RKU41958.1"/>
    </source>
</evidence>
<feature type="compositionally biased region" description="Basic and acidic residues" evidence="1">
    <location>
        <begin position="15"/>
        <end position="26"/>
    </location>
</feature>
<comment type="caution">
    <text evidence="2">The sequence shown here is derived from an EMBL/GenBank/DDBJ whole genome shotgun (WGS) entry which is preliminary data.</text>
</comment>